<name>A0ABV7YFC6_9ACTN</name>
<gene>
    <name evidence="1" type="ORF">ACFOUW_19265</name>
</gene>
<sequence length="181" mass="18833">MDAADRVRVLVGEPATRGRHPSVVGQLEAATAKLAAVGCPAQDSVEVLCKLMSRQLGSDFQPGPSMTMLDLHASGQVDIARRVSPPVLFLGAHESPGAVCRAATTGVEAGPVRSEGGDYLVAFSPLAVRLFSSEALANVPRLLAGAPTPCEVRNALLDSVDGRGQDPYRTAPPLAVVRREG</sequence>
<dbReference type="Proteomes" id="UP001595699">
    <property type="component" value="Unassembled WGS sequence"/>
</dbReference>
<dbReference type="RefSeq" id="WP_205119921.1">
    <property type="nucleotide sequence ID" value="NZ_JAFBCM010000001.1"/>
</dbReference>
<accession>A0ABV7YFC6</accession>
<proteinExistence type="predicted"/>
<reference evidence="2" key="1">
    <citation type="journal article" date="2019" name="Int. J. Syst. Evol. Microbiol.">
        <title>The Global Catalogue of Microorganisms (GCM) 10K type strain sequencing project: providing services to taxonomists for standard genome sequencing and annotation.</title>
        <authorList>
            <consortium name="The Broad Institute Genomics Platform"/>
            <consortium name="The Broad Institute Genome Sequencing Center for Infectious Disease"/>
            <person name="Wu L."/>
            <person name="Ma J."/>
        </authorList>
    </citation>
    <scope>NUCLEOTIDE SEQUENCE [LARGE SCALE GENOMIC DNA]</scope>
    <source>
        <strain evidence="2">CGMCC 4.7241</strain>
    </source>
</reference>
<keyword evidence="2" id="KW-1185">Reference proteome</keyword>
<organism evidence="1 2">
    <name type="scientific">Tenggerimyces flavus</name>
    <dbReference type="NCBI Taxonomy" id="1708749"/>
    <lineage>
        <taxon>Bacteria</taxon>
        <taxon>Bacillati</taxon>
        <taxon>Actinomycetota</taxon>
        <taxon>Actinomycetes</taxon>
        <taxon>Propionibacteriales</taxon>
        <taxon>Nocardioidaceae</taxon>
        <taxon>Tenggerimyces</taxon>
    </lineage>
</organism>
<evidence type="ECO:0000313" key="1">
    <source>
        <dbReference type="EMBL" id="MFC3762989.1"/>
    </source>
</evidence>
<evidence type="ECO:0000313" key="2">
    <source>
        <dbReference type="Proteomes" id="UP001595699"/>
    </source>
</evidence>
<comment type="caution">
    <text evidence="1">The sequence shown here is derived from an EMBL/GenBank/DDBJ whole genome shotgun (WGS) entry which is preliminary data.</text>
</comment>
<protein>
    <submittedName>
        <fullName evidence="1">Uncharacterized protein</fullName>
    </submittedName>
</protein>
<dbReference type="EMBL" id="JBHRZH010000017">
    <property type="protein sequence ID" value="MFC3762989.1"/>
    <property type="molecule type" value="Genomic_DNA"/>
</dbReference>